<protein>
    <submittedName>
        <fullName evidence="2">Uncharacterized protein</fullName>
    </submittedName>
</protein>
<evidence type="ECO:0000313" key="3">
    <source>
        <dbReference type="Proteomes" id="UP001054945"/>
    </source>
</evidence>
<proteinExistence type="predicted"/>
<evidence type="ECO:0000256" key="1">
    <source>
        <dbReference type="SAM" id="MobiDB-lite"/>
    </source>
</evidence>
<dbReference type="Proteomes" id="UP001054945">
    <property type="component" value="Unassembled WGS sequence"/>
</dbReference>
<reference evidence="2 3" key="1">
    <citation type="submission" date="2021-06" db="EMBL/GenBank/DDBJ databases">
        <title>Caerostris extrusa draft genome.</title>
        <authorList>
            <person name="Kono N."/>
            <person name="Arakawa K."/>
        </authorList>
    </citation>
    <scope>NUCLEOTIDE SEQUENCE [LARGE SCALE GENOMIC DNA]</scope>
</reference>
<keyword evidence="3" id="KW-1185">Reference proteome</keyword>
<dbReference type="AlphaFoldDB" id="A0AAV4TEF0"/>
<evidence type="ECO:0000313" key="2">
    <source>
        <dbReference type="EMBL" id="GIY45038.1"/>
    </source>
</evidence>
<sequence>MSTDHPQGMFEPGTTSAHETLLPTSREISKRGSQSFKEPDEPHPKVAYLPQVSLSLKSRPLRYQRCQVIVPAFKPTAIRSPTLAADRDLLNSNFRPQWKRHVRTC</sequence>
<accession>A0AAV4TEF0</accession>
<dbReference type="EMBL" id="BPLR01011225">
    <property type="protein sequence ID" value="GIY45038.1"/>
    <property type="molecule type" value="Genomic_DNA"/>
</dbReference>
<organism evidence="2 3">
    <name type="scientific">Caerostris extrusa</name>
    <name type="common">Bark spider</name>
    <name type="synonym">Caerostris bankana</name>
    <dbReference type="NCBI Taxonomy" id="172846"/>
    <lineage>
        <taxon>Eukaryota</taxon>
        <taxon>Metazoa</taxon>
        <taxon>Ecdysozoa</taxon>
        <taxon>Arthropoda</taxon>
        <taxon>Chelicerata</taxon>
        <taxon>Arachnida</taxon>
        <taxon>Araneae</taxon>
        <taxon>Araneomorphae</taxon>
        <taxon>Entelegynae</taxon>
        <taxon>Araneoidea</taxon>
        <taxon>Araneidae</taxon>
        <taxon>Caerostris</taxon>
    </lineage>
</organism>
<name>A0AAV4TEF0_CAEEX</name>
<gene>
    <name evidence="2" type="ORF">CEXT_39031</name>
</gene>
<comment type="caution">
    <text evidence="2">The sequence shown here is derived from an EMBL/GenBank/DDBJ whole genome shotgun (WGS) entry which is preliminary data.</text>
</comment>
<feature type="region of interest" description="Disordered" evidence="1">
    <location>
        <begin position="1"/>
        <end position="45"/>
    </location>
</feature>